<evidence type="ECO:0000256" key="5">
    <source>
        <dbReference type="SAM" id="Coils"/>
    </source>
</evidence>
<dbReference type="EMBL" id="QZJZ01000015">
    <property type="protein sequence ID" value="RJP61239.1"/>
    <property type="molecule type" value="Genomic_DNA"/>
</dbReference>
<dbReference type="InterPro" id="IPR036097">
    <property type="entry name" value="HisK_dim/P_sf"/>
</dbReference>
<dbReference type="InterPro" id="IPR004358">
    <property type="entry name" value="Sig_transdc_His_kin-like_C"/>
</dbReference>
<dbReference type="InterPro" id="IPR003661">
    <property type="entry name" value="HisK_dim/P_dom"/>
</dbReference>
<keyword evidence="3 4" id="KW-0597">Phosphoprotein</keyword>
<dbReference type="SMART" id="SM00388">
    <property type="entry name" value="HisKA"/>
    <property type="match status" value="1"/>
</dbReference>
<feature type="domain" description="Response regulatory" evidence="7">
    <location>
        <begin position="535"/>
        <end position="655"/>
    </location>
</feature>
<dbReference type="SUPFAM" id="SSF47384">
    <property type="entry name" value="Homodimeric domain of signal transducing histidine kinase"/>
    <property type="match status" value="1"/>
</dbReference>
<dbReference type="InterPro" id="IPR018771">
    <property type="entry name" value="PocR_dom"/>
</dbReference>
<dbReference type="SMART" id="SM00387">
    <property type="entry name" value="HATPase_c"/>
    <property type="match status" value="1"/>
</dbReference>
<accession>A0A3A4R4X9</accession>
<protein>
    <recommendedName>
        <fullName evidence="2">histidine kinase</fullName>
        <ecNumber evidence="2">2.7.13.3</ecNumber>
    </recommendedName>
</protein>
<dbReference type="Pfam" id="PF02518">
    <property type="entry name" value="HATPase_c"/>
    <property type="match status" value="1"/>
</dbReference>
<proteinExistence type="predicted"/>
<feature type="coiled-coil region" evidence="5">
    <location>
        <begin position="52"/>
        <end position="82"/>
    </location>
</feature>
<dbReference type="SUPFAM" id="SSF55874">
    <property type="entry name" value="ATPase domain of HSP90 chaperone/DNA topoisomerase II/histidine kinase"/>
    <property type="match status" value="1"/>
</dbReference>
<dbReference type="InterPro" id="IPR003594">
    <property type="entry name" value="HATPase_dom"/>
</dbReference>
<dbReference type="SUPFAM" id="SSF52172">
    <property type="entry name" value="CheY-like"/>
    <property type="match status" value="1"/>
</dbReference>
<evidence type="ECO:0000256" key="4">
    <source>
        <dbReference type="PROSITE-ProRule" id="PRU00169"/>
    </source>
</evidence>
<gene>
    <name evidence="8" type="ORF">C4541_02575</name>
</gene>
<dbReference type="PRINTS" id="PR00344">
    <property type="entry name" value="BCTRLSENSOR"/>
</dbReference>
<dbReference type="InterPro" id="IPR001789">
    <property type="entry name" value="Sig_transdc_resp-reg_receiver"/>
</dbReference>
<evidence type="ECO:0000259" key="7">
    <source>
        <dbReference type="PROSITE" id="PS50110"/>
    </source>
</evidence>
<dbReference type="PANTHER" id="PTHR43065">
    <property type="entry name" value="SENSOR HISTIDINE KINASE"/>
    <property type="match status" value="1"/>
</dbReference>
<dbReference type="InterPro" id="IPR036890">
    <property type="entry name" value="HATPase_C_sf"/>
</dbReference>
<feature type="domain" description="Histidine kinase" evidence="6">
    <location>
        <begin position="300"/>
        <end position="516"/>
    </location>
</feature>
<dbReference type="EC" id="2.7.13.3" evidence="2"/>
<evidence type="ECO:0000313" key="9">
    <source>
        <dbReference type="Proteomes" id="UP000266426"/>
    </source>
</evidence>
<dbReference type="InterPro" id="IPR011006">
    <property type="entry name" value="CheY-like_superfamily"/>
</dbReference>
<organism evidence="8 9">
    <name type="scientific">Candidatus Auribacter fodinae</name>
    <dbReference type="NCBI Taxonomy" id="2093366"/>
    <lineage>
        <taxon>Bacteria</taxon>
        <taxon>Pseudomonadati</taxon>
        <taxon>Candidatus Auribacterota</taxon>
        <taxon>Candidatus Auribacteria</taxon>
        <taxon>Candidatus Auribacterales</taxon>
        <taxon>Candidatus Auribacteraceae</taxon>
        <taxon>Candidatus Auribacter</taxon>
    </lineage>
</organism>
<evidence type="ECO:0000256" key="3">
    <source>
        <dbReference type="ARBA" id="ARBA00022553"/>
    </source>
</evidence>
<name>A0A3A4R4X9_9BACT</name>
<dbReference type="Proteomes" id="UP000266426">
    <property type="component" value="Unassembled WGS sequence"/>
</dbReference>
<comment type="caution">
    <text evidence="8">The sequence shown here is derived from an EMBL/GenBank/DDBJ whole genome shotgun (WGS) entry which is preliminary data.</text>
</comment>
<dbReference type="Gene3D" id="3.40.50.2300">
    <property type="match status" value="1"/>
</dbReference>
<dbReference type="Gene3D" id="3.30.565.10">
    <property type="entry name" value="Histidine kinase-like ATPase, C-terminal domain"/>
    <property type="match status" value="1"/>
</dbReference>
<dbReference type="InterPro" id="IPR005467">
    <property type="entry name" value="His_kinase_dom"/>
</dbReference>
<evidence type="ECO:0000256" key="2">
    <source>
        <dbReference type="ARBA" id="ARBA00012438"/>
    </source>
</evidence>
<dbReference type="AlphaFoldDB" id="A0A3A4R4X9"/>
<comment type="catalytic activity">
    <reaction evidence="1">
        <text>ATP + protein L-histidine = ADP + protein N-phospho-L-histidine.</text>
        <dbReference type="EC" id="2.7.13.3"/>
    </reaction>
</comment>
<dbReference type="SMART" id="SM00448">
    <property type="entry name" value="REC"/>
    <property type="match status" value="1"/>
</dbReference>
<dbReference type="Pfam" id="PF00072">
    <property type="entry name" value="Response_reg"/>
    <property type="match status" value="1"/>
</dbReference>
<sequence length="656" mass="73133">MNKLLARQIKKYLGDMAVIPGNAEQFFKAIDDAYNGFESDLSLMENAFNLSSQEFARVNEQLQKEIEEKKRTEEALRDSERHLRLKLEYILSPEKNIKDFSLKDLIDVSTLQEIQNSFAETTGVASIITDVEGNPITEPSNFCKVCELIRSTKKGSERCVASDKILGEKTEKLKKPVYEECLSCGFVDACAPIFVEGVHVANWLIGQSNIGKVDRTRIKGYAIEIGVDPDEMMRAYDSMSSMGIKQFKKILSLLWRLAKNLSMLGYNNLKLARELYEREKLENEILKARKLESIGILAGGIAHDFNNILTSILGNIMLLKQFITPDEAHAGFISNVEKASERAKDLTQQLLTFSKGGAPIKKAASISDLIQDSVNFVLKGSNVKPRFIIQDAIYPVEIDEGQINQVINNLIINADQAMPDGGEIIVRCENIILEEKQIPDLKQGKYVKITIQDHGHGISEKHLSKIFDPYFTTKNNGTGLGLATTYSIIKRHDGAITVESQEGLGTSFYIYLPASTKNIQKKNTDTVEIVKGNGKILIMDDDPMVRATISDMVAHLGYQVTDVKDGIEAIEIYRDSVERNDFFDVVIMDLTIPGGMGGKEAVTKLLQINPDANCIVSSGYSNDPVMSKFQDYGFKGILRKPVTITELSSVLHTFTQ</sequence>
<dbReference type="Pfam" id="PF10114">
    <property type="entry name" value="PocR"/>
    <property type="match status" value="1"/>
</dbReference>
<evidence type="ECO:0000313" key="8">
    <source>
        <dbReference type="EMBL" id="RJP61239.1"/>
    </source>
</evidence>
<keyword evidence="5" id="KW-0175">Coiled coil</keyword>
<reference evidence="8 9" key="1">
    <citation type="journal article" date="2017" name="ISME J.">
        <title>Energy and carbon metabolisms in a deep terrestrial subsurface fluid microbial community.</title>
        <authorList>
            <person name="Momper L."/>
            <person name="Jungbluth S.P."/>
            <person name="Lee M.D."/>
            <person name="Amend J.P."/>
        </authorList>
    </citation>
    <scope>NUCLEOTIDE SEQUENCE [LARGE SCALE GENOMIC DNA]</scope>
    <source>
        <strain evidence="8">SURF_26</strain>
    </source>
</reference>
<dbReference type="GO" id="GO:0000155">
    <property type="term" value="F:phosphorelay sensor kinase activity"/>
    <property type="evidence" value="ECO:0007669"/>
    <property type="project" value="InterPro"/>
</dbReference>
<dbReference type="PANTHER" id="PTHR43065:SF42">
    <property type="entry name" value="TWO-COMPONENT SENSOR PPRA"/>
    <property type="match status" value="1"/>
</dbReference>
<dbReference type="PROSITE" id="PS50109">
    <property type="entry name" value="HIS_KIN"/>
    <property type="match status" value="1"/>
</dbReference>
<dbReference type="PROSITE" id="PS50110">
    <property type="entry name" value="RESPONSE_REGULATORY"/>
    <property type="match status" value="1"/>
</dbReference>
<dbReference type="Pfam" id="PF00512">
    <property type="entry name" value="HisKA"/>
    <property type="match status" value="1"/>
</dbReference>
<dbReference type="CDD" id="cd00082">
    <property type="entry name" value="HisKA"/>
    <property type="match status" value="1"/>
</dbReference>
<evidence type="ECO:0000256" key="1">
    <source>
        <dbReference type="ARBA" id="ARBA00000085"/>
    </source>
</evidence>
<dbReference type="Gene3D" id="1.10.287.130">
    <property type="match status" value="1"/>
</dbReference>
<feature type="modified residue" description="4-aspartylphosphate" evidence="4">
    <location>
        <position position="589"/>
    </location>
</feature>
<evidence type="ECO:0000259" key="6">
    <source>
        <dbReference type="PROSITE" id="PS50109"/>
    </source>
</evidence>